<proteinExistence type="predicted"/>
<dbReference type="RefSeq" id="WP_170100278.1">
    <property type="nucleotide sequence ID" value="NZ_QAOM01000018.1"/>
</dbReference>
<dbReference type="GO" id="GO:0016787">
    <property type="term" value="F:hydrolase activity"/>
    <property type="evidence" value="ECO:0007669"/>
    <property type="project" value="UniProtKB-KW"/>
</dbReference>
<dbReference type="Pfam" id="PF07859">
    <property type="entry name" value="Abhydrolase_3"/>
    <property type="match status" value="1"/>
</dbReference>
<dbReference type="PANTHER" id="PTHR48081">
    <property type="entry name" value="AB HYDROLASE SUPERFAMILY PROTEIN C4A8.06C"/>
    <property type="match status" value="1"/>
</dbReference>
<sequence length="290" mass="32431">MTTPPDTEAMTFTISSIQSVPLEGKLFHSAMNRKDKTIVYLHGGGLLYGDKNDLPEPYLNLFLSSGYDFLALDYPLAPETKLPDILASIQSGLQWFQTHAVSDLSLDSADYLLFGRSAGAYLALLTASSSTVKPVAIISLYGYHSLREASFRIPSRHYLAYQRLVKADVERLLSRVPIVTGEKELRFALYVYARQSGTWLSYLMDDIKEARNYSLNDEQLATLPPTYLAAATADPDVPYQLSKILSQKIPFAKLSTIDSEIHDFDRDTSNPLGLEVYRDVIAWLDETLSN</sequence>
<dbReference type="SUPFAM" id="SSF53474">
    <property type="entry name" value="alpha/beta-Hydrolases"/>
    <property type="match status" value="1"/>
</dbReference>
<dbReference type="EMBL" id="QAOM01000018">
    <property type="protein sequence ID" value="PTQ82212.1"/>
    <property type="molecule type" value="Genomic_DNA"/>
</dbReference>
<dbReference type="Proteomes" id="UP000244161">
    <property type="component" value="Unassembled WGS sequence"/>
</dbReference>
<reference evidence="3 4" key="1">
    <citation type="submission" date="2018-04" db="EMBL/GenBank/DDBJ databases">
        <title>Genomic Encyclopedia of Archaeal and Bacterial Type Strains, Phase II (KMG-II): from individual species to whole genera.</title>
        <authorList>
            <person name="Goeker M."/>
        </authorList>
    </citation>
    <scope>NUCLEOTIDE SEQUENCE [LARGE SCALE GENOMIC DNA]</scope>
    <source>
        <strain evidence="3 4">DSM 18806</strain>
    </source>
</reference>
<evidence type="ECO:0000259" key="2">
    <source>
        <dbReference type="Pfam" id="PF07859"/>
    </source>
</evidence>
<name>A0A2T5IEF9_9LACT</name>
<keyword evidence="1" id="KW-0378">Hydrolase</keyword>
<accession>A0A2T5IEF9</accession>
<dbReference type="PANTHER" id="PTHR48081:SF3">
    <property type="entry name" value="ALPHA_BETA HYDROLASE FOLD-3 DOMAIN-CONTAINING PROTEIN"/>
    <property type="match status" value="1"/>
</dbReference>
<evidence type="ECO:0000256" key="1">
    <source>
        <dbReference type="ARBA" id="ARBA00022801"/>
    </source>
</evidence>
<comment type="caution">
    <text evidence="3">The sequence shown here is derived from an EMBL/GenBank/DDBJ whole genome shotgun (WGS) entry which is preliminary data.</text>
</comment>
<organism evidence="3 4">
    <name type="scientific">Trichococcus patagoniensis</name>
    <dbReference type="NCBI Taxonomy" id="382641"/>
    <lineage>
        <taxon>Bacteria</taxon>
        <taxon>Bacillati</taxon>
        <taxon>Bacillota</taxon>
        <taxon>Bacilli</taxon>
        <taxon>Lactobacillales</taxon>
        <taxon>Carnobacteriaceae</taxon>
        <taxon>Trichococcus</taxon>
    </lineage>
</organism>
<keyword evidence="4" id="KW-1185">Reference proteome</keyword>
<dbReference type="InterPro" id="IPR013094">
    <property type="entry name" value="AB_hydrolase_3"/>
</dbReference>
<evidence type="ECO:0000313" key="3">
    <source>
        <dbReference type="EMBL" id="PTQ82212.1"/>
    </source>
</evidence>
<dbReference type="InterPro" id="IPR050300">
    <property type="entry name" value="GDXG_lipolytic_enzyme"/>
</dbReference>
<dbReference type="InterPro" id="IPR029058">
    <property type="entry name" value="AB_hydrolase_fold"/>
</dbReference>
<feature type="domain" description="Alpha/beta hydrolase fold-3" evidence="2">
    <location>
        <begin position="38"/>
        <end position="235"/>
    </location>
</feature>
<evidence type="ECO:0000313" key="4">
    <source>
        <dbReference type="Proteomes" id="UP000244161"/>
    </source>
</evidence>
<dbReference type="Gene3D" id="3.40.50.1820">
    <property type="entry name" value="alpha/beta hydrolase"/>
    <property type="match status" value="1"/>
</dbReference>
<protein>
    <submittedName>
        <fullName evidence="3">Acetyl esterase/lipase</fullName>
    </submittedName>
</protein>
<dbReference type="AlphaFoldDB" id="A0A2T5IEF9"/>
<gene>
    <name evidence="3" type="ORF">C8U37_11819</name>
</gene>